<accession>A0ABP0S308</accession>
<gene>
    <name evidence="3" type="ORF">CCMP2556_LOCUS49849</name>
</gene>
<feature type="region of interest" description="Disordered" evidence="1">
    <location>
        <begin position="453"/>
        <end position="477"/>
    </location>
</feature>
<feature type="compositionally biased region" description="Low complexity" evidence="1">
    <location>
        <begin position="529"/>
        <end position="538"/>
    </location>
</feature>
<dbReference type="EMBL" id="CAXAMN010026916">
    <property type="protein sequence ID" value="CAK9106719.1"/>
    <property type="molecule type" value="Genomic_DNA"/>
</dbReference>
<reference evidence="3 4" key="1">
    <citation type="submission" date="2024-02" db="EMBL/GenBank/DDBJ databases">
        <authorList>
            <person name="Chen Y."/>
            <person name="Shah S."/>
            <person name="Dougan E. K."/>
            <person name="Thang M."/>
            <person name="Chan C."/>
        </authorList>
    </citation>
    <scope>NUCLEOTIDE SEQUENCE [LARGE SCALE GENOMIC DNA]</scope>
</reference>
<keyword evidence="4" id="KW-1185">Reference proteome</keyword>
<feature type="region of interest" description="Disordered" evidence="1">
    <location>
        <begin position="730"/>
        <end position="755"/>
    </location>
</feature>
<feature type="region of interest" description="Disordered" evidence="1">
    <location>
        <begin position="500"/>
        <end position="681"/>
    </location>
</feature>
<evidence type="ECO:0000259" key="2">
    <source>
        <dbReference type="PROSITE" id="PS50006"/>
    </source>
</evidence>
<name>A0ABP0S308_9DINO</name>
<feature type="compositionally biased region" description="Basic and acidic residues" evidence="1">
    <location>
        <begin position="546"/>
        <end position="558"/>
    </location>
</feature>
<dbReference type="InterPro" id="IPR008984">
    <property type="entry name" value="SMAD_FHA_dom_sf"/>
</dbReference>
<dbReference type="SMART" id="SM00240">
    <property type="entry name" value="FHA"/>
    <property type="match status" value="1"/>
</dbReference>
<dbReference type="InterPro" id="IPR000253">
    <property type="entry name" value="FHA_dom"/>
</dbReference>
<evidence type="ECO:0000313" key="3">
    <source>
        <dbReference type="EMBL" id="CAK9106719.1"/>
    </source>
</evidence>
<evidence type="ECO:0000256" key="1">
    <source>
        <dbReference type="SAM" id="MobiDB-lite"/>
    </source>
</evidence>
<feature type="compositionally biased region" description="Basic and acidic residues" evidence="1">
    <location>
        <begin position="663"/>
        <end position="674"/>
    </location>
</feature>
<feature type="region of interest" description="Disordered" evidence="1">
    <location>
        <begin position="289"/>
        <end position="319"/>
    </location>
</feature>
<evidence type="ECO:0000313" key="4">
    <source>
        <dbReference type="Proteomes" id="UP001642484"/>
    </source>
</evidence>
<dbReference type="PANTHER" id="PTHR23308">
    <property type="entry name" value="NUCLEAR INHIBITOR OF PROTEIN PHOSPHATASE-1"/>
    <property type="match status" value="1"/>
</dbReference>
<organism evidence="3 4">
    <name type="scientific">Durusdinium trenchii</name>
    <dbReference type="NCBI Taxonomy" id="1381693"/>
    <lineage>
        <taxon>Eukaryota</taxon>
        <taxon>Sar</taxon>
        <taxon>Alveolata</taxon>
        <taxon>Dinophyceae</taxon>
        <taxon>Suessiales</taxon>
        <taxon>Symbiodiniaceae</taxon>
        <taxon>Durusdinium</taxon>
    </lineage>
</organism>
<feature type="compositionally biased region" description="Pro residues" evidence="1">
    <location>
        <begin position="733"/>
        <end position="755"/>
    </location>
</feature>
<protein>
    <recommendedName>
        <fullName evidence="2">FHA domain-containing protein</fullName>
    </recommendedName>
</protein>
<dbReference type="SUPFAM" id="SSF49879">
    <property type="entry name" value="SMAD/FHA domain"/>
    <property type="match status" value="1"/>
</dbReference>
<sequence length="892" mass="95544">MAMSGAAQRPTGSAAVPPRALQAKQEANYIRPVEGKSARGLTWRGCWGCSSTEIGIYVLATVVGHIHLQPLQEGSEAEYKAALQDVRRLLQESLPASAVLANVTWARACPQSSGRMAEVAIVGTLTACQRLQQNWQGKKLCGGLVVGTWTSLNDTASETHADRMAEMVEKELRGPRRRTLALEVPTRWVEGEAPKQVNQLGPRSLWYRFCVLFGEVTTLELVRPMGSHSTVQLLISYKEPEFAGAFREALTDRCLIFMNSSIPDDCHPVICVPGDGYSLREYFCSGASREKKGEPKSSPAVVAPVAGGASTPKAPTHSSPRLQGGFLLRRCGRGEVSGALRPAPDTFAITKVQMDFGREDTCDVVLRHQHVSKVHAVFVLQTLPEGAGDMLLMQDSSSNGTWINGIRMVPGRFQQLQPGDRVSFLQPTTSLEEDVATWEVRRDASVVVQPAAKPAAATPAAETGPLPVPPARTRGPLQVKKAETDEIDVVDGVARARATVPAPAPPLEKPLQQGKQVAPDVEKAKVTDVGAPGVAPGGKVTPSSQHADRTCRTTEARKAAKKPVAKAAEATQSGKSKPPKNDVDPLAAQAPKAAAKAQSGKPKPPKNAADPVRAQAAKAAPKAAAGRPVRRTVPEPPDEPPEKKGAKRQATPEGMKIRAAAKTRPELRRGREVEADMEVEAEPLDPEALAQGYAALAAAYAQAAAEEDRTQVEVPVLAAAAAAALKRESLPAVAPPPPPPPPPPVPPWRTEPQILPPPLKRPRVETPSQVPVGVAIQAAGNFLSQMRQLKPKVCAAPPGSEPPRVTPYVDMPVGGTQSLSEDLASNDIVSWSRAWRLEHYQATLLRNYDDVDQICSLHKDDLNGFFQDNQVSDEADRLAFTHAIQGRQAFVT</sequence>
<dbReference type="Proteomes" id="UP001642484">
    <property type="component" value="Unassembled WGS sequence"/>
</dbReference>
<comment type="caution">
    <text evidence="3">The sequence shown here is derived from an EMBL/GenBank/DDBJ whole genome shotgun (WGS) entry which is preliminary data.</text>
</comment>
<dbReference type="Pfam" id="PF00498">
    <property type="entry name" value="FHA"/>
    <property type="match status" value="1"/>
</dbReference>
<feature type="domain" description="FHA" evidence="2">
    <location>
        <begin position="354"/>
        <end position="408"/>
    </location>
</feature>
<dbReference type="PROSITE" id="PS50006">
    <property type="entry name" value="FHA_DOMAIN"/>
    <property type="match status" value="1"/>
</dbReference>
<feature type="compositionally biased region" description="Low complexity" evidence="1">
    <location>
        <begin position="297"/>
        <end position="310"/>
    </location>
</feature>
<dbReference type="Gene3D" id="2.60.200.20">
    <property type="match status" value="1"/>
</dbReference>
<proteinExistence type="predicted"/>
<feature type="compositionally biased region" description="Low complexity" evidence="1">
    <location>
        <begin position="585"/>
        <end position="627"/>
    </location>
</feature>
<dbReference type="InterPro" id="IPR050923">
    <property type="entry name" value="Cell_Proc_Reg/RNA_Proc"/>
</dbReference>